<dbReference type="GO" id="GO:0032222">
    <property type="term" value="P:regulation of synaptic transmission, cholinergic"/>
    <property type="evidence" value="ECO:0007669"/>
    <property type="project" value="InterPro"/>
</dbReference>
<name>A0A9D4RWG4_DREPO</name>
<protein>
    <recommendedName>
        <fullName evidence="6">Protein quiver</fullName>
    </recommendedName>
</protein>
<dbReference type="PANTHER" id="PTHR33562">
    <property type="entry name" value="ATILLA, ISOFORM B-RELATED-RELATED"/>
    <property type="match status" value="1"/>
</dbReference>
<keyword evidence="1 3" id="KW-0732">Signal</keyword>
<reference evidence="4" key="2">
    <citation type="submission" date="2020-11" db="EMBL/GenBank/DDBJ databases">
        <authorList>
            <person name="McCartney M.A."/>
            <person name="Auch B."/>
            <person name="Kono T."/>
            <person name="Mallez S."/>
            <person name="Becker A."/>
            <person name="Gohl D.M."/>
            <person name="Silverstein K.A.T."/>
            <person name="Koren S."/>
            <person name="Bechman K.B."/>
            <person name="Herman A."/>
            <person name="Abrahante J.E."/>
            <person name="Garbe J."/>
        </authorList>
    </citation>
    <scope>NUCLEOTIDE SEQUENCE</scope>
    <source>
        <strain evidence="4">Duluth1</strain>
        <tissue evidence="4">Whole animal</tissue>
    </source>
</reference>
<sequence>MISFKTAVFTVALFGVIQKGAAINCHQCNSWDGAQCGDRFEGLTSYDAAGNADNVDECGMRDTHCLKVKTTLKLYDSGFITGEPKRSIVVTRGCVTAPDAGEFCEAIDMDSGMQIRCLCSTDECNLAASHAPSLLLGLLSALTSWLLLKY</sequence>
<dbReference type="InterPro" id="IPR045860">
    <property type="entry name" value="Snake_toxin-like_sf"/>
</dbReference>
<evidence type="ECO:0000313" key="4">
    <source>
        <dbReference type="EMBL" id="KAH3883966.1"/>
    </source>
</evidence>
<keyword evidence="5" id="KW-1185">Reference proteome</keyword>
<dbReference type="EMBL" id="JAIWYP010000001">
    <property type="protein sequence ID" value="KAH3883966.1"/>
    <property type="molecule type" value="Genomic_DNA"/>
</dbReference>
<dbReference type="GO" id="GO:0030431">
    <property type="term" value="P:sleep"/>
    <property type="evidence" value="ECO:0007669"/>
    <property type="project" value="InterPro"/>
</dbReference>
<reference evidence="4" key="1">
    <citation type="journal article" date="2019" name="bioRxiv">
        <title>The Genome of the Zebra Mussel, Dreissena polymorpha: A Resource for Invasive Species Research.</title>
        <authorList>
            <person name="McCartney M.A."/>
            <person name="Auch B."/>
            <person name="Kono T."/>
            <person name="Mallez S."/>
            <person name="Zhang Y."/>
            <person name="Obille A."/>
            <person name="Becker A."/>
            <person name="Abrahante J.E."/>
            <person name="Garbe J."/>
            <person name="Badalamenti J.P."/>
            <person name="Herman A."/>
            <person name="Mangelson H."/>
            <person name="Liachko I."/>
            <person name="Sullivan S."/>
            <person name="Sone E.D."/>
            <person name="Koren S."/>
            <person name="Silverstein K.A.T."/>
            <person name="Beckman K.B."/>
            <person name="Gohl D.M."/>
        </authorList>
    </citation>
    <scope>NUCLEOTIDE SEQUENCE</scope>
    <source>
        <strain evidence="4">Duluth1</strain>
        <tissue evidence="4">Whole animal</tissue>
    </source>
</reference>
<dbReference type="OrthoDB" id="6420171at2759"/>
<evidence type="ECO:0000256" key="3">
    <source>
        <dbReference type="SAM" id="SignalP"/>
    </source>
</evidence>
<gene>
    <name evidence="4" type="ORF">DPMN_007936</name>
</gene>
<keyword evidence="2" id="KW-0325">Glycoprotein</keyword>
<evidence type="ECO:0000313" key="5">
    <source>
        <dbReference type="Proteomes" id="UP000828390"/>
    </source>
</evidence>
<dbReference type="InterPro" id="IPR031424">
    <property type="entry name" value="QVR-like"/>
</dbReference>
<dbReference type="Proteomes" id="UP000828390">
    <property type="component" value="Unassembled WGS sequence"/>
</dbReference>
<dbReference type="SUPFAM" id="SSF57302">
    <property type="entry name" value="Snake toxin-like"/>
    <property type="match status" value="1"/>
</dbReference>
<dbReference type="Pfam" id="PF17064">
    <property type="entry name" value="QVR"/>
    <property type="match status" value="1"/>
</dbReference>
<feature type="chain" id="PRO_5038671157" description="Protein quiver" evidence="3">
    <location>
        <begin position="23"/>
        <end position="150"/>
    </location>
</feature>
<dbReference type="AlphaFoldDB" id="A0A9D4RWG4"/>
<accession>A0A9D4RWG4</accession>
<evidence type="ECO:0000256" key="1">
    <source>
        <dbReference type="ARBA" id="ARBA00022729"/>
    </source>
</evidence>
<comment type="caution">
    <text evidence="4">The sequence shown here is derived from an EMBL/GenBank/DDBJ whole genome shotgun (WGS) entry which is preliminary data.</text>
</comment>
<feature type="signal peptide" evidence="3">
    <location>
        <begin position="1"/>
        <end position="22"/>
    </location>
</feature>
<evidence type="ECO:0008006" key="6">
    <source>
        <dbReference type="Google" id="ProtNLM"/>
    </source>
</evidence>
<proteinExistence type="predicted"/>
<dbReference type="InterPro" id="IPR050975">
    <property type="entry name" value="Sleep_regulator"/>
</dbReference>
<evidence type="ECO:0000256" key="2">
    <source>
        <dbReference type="ARBA" id="ARBA00023180"/>
    </source>
</evidence>
<organism evidence="4 5">
    <name type="scientific">Dreissena polymorpha</name>
    <name type="common">Zebra mussel</name>
    <name type="synonym">Mytilus polymorpha</name>
    <dbReference type="NCBI Taxonomy" id="45954"/>
    <lineage>
        <taxon>Eukaryota</taxon>
        <taxon>Metazoa</taxon>
        <taxon>Spiralia</taxon>
        <taxon>Lophotrochozoa</taxon>
        <taxon>Mollusca</taxon>
        <taxon>Bivalvia</taxon>
        <taxon>Autobranchia</taxon>
        <taxon>Heteroconchia</taxon>
        <taxon>Euheterodonta</taxon>
        <taxon>Imparidentia</taxon>
        <taxon>Neoheterodontei</taxon>
        <taxon>Myida</taxon>
        <taxon>Dreissenoidea</taxon>
        <taxon>Dreissenidae</taxon>
        <taxon>Dreissena</taxon>
    </lineage>
</organism>